<sequence length="130" mass="13862">MAVGPRDPDGDSDMNSSIGSTPSESDALGSGARTPTHNRSNMDAPSELSPPGSQPQQMIDASTADDKGMSSLIESQAVDIAGKGPELPGTAWNNKRAQDEYHRAMEHVVDQDFSLDEFGDPFDERDLQGN</sequence>
<evidence type="ECO:0000256" key="1">
    <source>
        <dbReference type="SAM" id="MobiDB-lite"/>
    </source>
</evidence>
<dbReference type="AlphaFoldDB" id="A0A8J8WI50"/>
<name>A0A8J8WI50_9EURO</name>
<proteinExistence type="predicted"/>
<feature type="compositionally biased region" description="Polar residues" evidence="1">
    <location>
        <begin position="13"/>
        <end position="24"/>
    </location>
</feature>
<protein>
    <submittedName>
        <fullName evidence="2">Uncharacterized protein</fullName>
    </submittedName>
</protein>
<evidence type="ECO:0000313" key="3">
    <source>
        <dbReference type="Proteomes" id="UP000631181"/>
    </source>
</evidence>
<organism evidence="2 3">
    <name type="scientific">Penicillium ucsense</name>
    <dbReference type="NCBI Taxonomy" id="2839758"/>
    <lineage>
        <taxon>Eukaryota</taxon>
        <taxon>Fungi</taxon>
        <taxon>Dikarya</taxon>
        <taxon>Ascomycota</taxon>
        <taxon>Pezizomycotina</taxon>
        <taxon>Eurotiomycetes</taxon>
        <taxon>Eurotiomycetidae</taxon>
        <taxon>Eurotiales</taxon>
        <taxon>Aspergillaceae</taxon>
        <taxon>Penicillium</taxon>
    </lineage>
</organism>
<comment type="caution">
    <text evidence="2">The sequence shown here is derived from an EMBL/GenBank/DDBJ whole genome shotgun (WGS) entry which is preliminary data.</text>
</comment>
<accession>A0A8J8WI50</accession>
<dbReference type="Proteomes" id="UP000631181">
    <property type="component" value="Unassembled WGS sequence"/>
</dbReference>
<dbReference type="EMBL" id="WIWV01000033">
    <property type="protein sequence ID" value="KAF7716898.1"/>
    <property type="molecule type" value="Genomic_DNA"/>
</dbReference>
<dbReference type="OrthoDB" id="5377039at2759"/>
<feature type="region of interest" description="Disordered" evidence="1">
    <location>
        <begin position="1"/>
        <end position="95"/>
    </location>
</feature>
<gene>
    <name evidence="2" type="ORF">PECM_004939</name>
</gene>
<evidence type="ECO:0000313" key="2">
    <source>
        <dbReference type="EMBL" id="KAF7716898.1"/>
    </source>
</evidence>
<feature type="compositionally biased region" description="Polar residues" evidence="1">
    <location>
        <begin position="33"/>
        <end position="43"/>
    </location>
</feature>
<reference evidence="2" key="1">
    <citation type="journal article" date="2020" name="Front. Microbiol.">
        <title>Gene regulatory networks of Penicillium echinulatum 2HH and Penicillium oxalicum 114-2 inferred by a computational biology approach.</title>
        <authorList>
            <person name="Lenz A.R."/>
            <person name="Galan-Vasquez E."/>
            <person name="Balbinot E."/>
            <person name="De Abreu F.P."/>
            <person name="De Oliveira N.S."/>
            <person name="Da Rosa L.O."/>
            <person name="De Avila E Silva S."/>
            <person name="Camassola M."/>
            <person name="Dillon A.J.P."/>
            <person name="Perez-Rueda E."/>
        </authorList>
    </citation>
    <scope>NUCLEOTIDE SEQUENCE</scope>
    <source>
        <strain evidence="2">S1M29</strain>
    </source>
</reference>
<keyword evidence="3" id="KW-1185">Reference proteome</keyword>